<evidence type="ECO:0000313" key="1">
    <source>
        <dbReference type="EMBL" id="KAJ7555571.1"/>
    </source>
</evidence>
<comment type="caution">
    <text evidence="1">The sequence shown here is derived from an EMBL/GenBank/DDBJ whole genome shotgun (WGS) entry which is preliminary data.</text>
</comment>
<dbReference type="EMBL" id="CM055096">
    <property type="protein sequence ID" value="KAJ7555571.1"/>
    <property type="molecule type" value="Genomic_DNA"/>
</dbReference>
<evidence type="ECO:0000313" key="2">
    <source>
        <dbReference type="Proteomes" id="UP001162992"/>
    </source>
</evidence>
<keyword evidence="2" id="KW-1185">Reference proteome</keyword>
<dbReference type="Proteomes" id="UP001162992">
    <property type="component" value="Chromosome 5"/>
</dbReference>
<organism evidence="1 2">
    <name type="scientific">Diphasiastrum complanatum</name>
    <name type="common">Issler's clubmoss</name>
    <name type="synonym">Lycopodium complanatum</name>
    <dbReference type="NCBI Taxonomy" id="34168"/>
    <lineage>
        <taxon>Eukaryota</taxon>
        <taxon>Viridiplantae</taxon>
        <taxon>Streptophyta</taxon>
        <taxon>Embryophyta</taxon>
        <taxon>Tracheophyta</taxon>
        <taxon>Lycopodiopsida</taxon>
        <taxon>Lycopodiales</taxon>
        <taxon>Lycopodiaceae</taxon>
        <taxon>Lycopodioideae</taxon>
        <taxon>Diphasiastrum</taxon>
    </lineage>
</organism>
<name>A0ACC2DMS5_DIPCM</name>
<gene>
    <name evidence="1" type="ORF">O6H91_05G044900</name>
</gene>
<sequence>MLNQGKGRPQYGAISKSLTHLPPKSPFFATSSAHLDSFPGSRKGHLRSSIHDVGYEKYENDSEIIPPTEPSWLNELLDSPKVSQRRFSHRRSASDTVAFLEAPSNFTKIGGIAEEDEFTSPSKPPARLRGSLDFDRLDEEQFAHMFSHLELVENLPCKDERIFSQAHKAATTGVSRSTSQSWTPESKMISSNFDASTSELKNYCLDVFHEDMKAARGRCVNGGPEVERARVGESYDSDQLLTSWDTDVDPELQQPKRLSNRQSAQRSRVRKLQYIAELERRVNVLQTEVSNLSLQVTYLDHQRTVLSADNKALKQRITGVLKDKQFKDAHIEVMKKESQKLRMILYQQKSQLVSHLQQQVSGSELNAGLLQNKETSPVTDAFVRLVKASSIAPNTQGIGVAKGWAGNKVSAVMNAMPSS</sequence>
<protein>
    <submittedName>
        <fullName evidence="1">Uncharacterized protein</fullName>
    </submittedName>
</protein>
<proteinExistence type="predicted"/>
<accession>A0ACC2DMS5</accession>
<reference evidence="2" key="1">
    <citation type="journal article" date="2024" name="Proc. Natl. Acad. Sci. U.S.A.">
        <title>Extraordinary preservation of gene collinearity over three hundred million years revealed in homosporous lycophytes.</title>
        <authorList>
            <person name="Li C."/>
            <person name="Wickell D."/>
            <person name="Kuo L.Y."/>
            <person name="Chen X."/>
            <person name="Nie B."/>
            <person name="Liao X."/>
            <person name="Peng D."/>
            <person name="Ji J."/>
            <person name="Jenkins J."/>
            <person name="Williams M."/>
            <person name="Shu S."/>
            <person name="Plott C."/>
            <person name="Barry K."/>
            <person name="Rajasekar S."/>
            <person name="Grimwood J."/>
            <person name="Han X."/>
            <person name="Sun S."/>
            <person name="Hou Z."/>
            <person name="He W."/>
            <person name="Dai G."/>
            <person name="Sun C."/>
            <person name="Schmutz J."/>
            <person name="Leebens-Mack J.H."/>
            <person name="Li F.W."/>
            <person name="Wang L."/>
        </authorList>
    </citation>
    <scope>NUCLEOTIDE SEQUENCE [LARGE SCALE GENOMIC DNA]</scope>
    <source>
        <strain evidence="2">cv. PW_Plant_1</strain>
    </source>
</reference>